<name>A0A918K1Z6_9ACTN</name>
<evidence type="ECO:0000313" key="3">
    <source>
        <dbReference type="Proteomes" id="UP000645555"/>
    </source>
</evidence>
<sequence length="58" mass="5704">MSVALRSRTTGLLLALCLATAVAPALQNPSAGHSADIAVAAAEVTSVAPAAKNTTGWD</sequence>
<gene>
    <name evidence="2" type="ORF">GCM10010515_08550</name>
</gene>
<reference evidence="2" key="1">
    <citation type="journal article" date="2014" name="Int. J. Syst. Evol. Microbiol.">
        <title>Complete genome sequence of Corynebacterium casei LMG S-19264T (=DSM 44701T), isolated from a smear-ripened cheese.</title>
        <authorList>
            <consortium name="US DOE Joint Genome Institute (JGI-PGF)"/>
            <person name="Walter F."/>
            <person name="Albersmeier A."/>
            <person name="Kalinowski J."/>
            <person name="Ruckert C."/>
        </authorList>
    </citation>
    <scope>NUCLEOTIDE SEQUENCE</scope>
    <source>
        <strain evidence="2">JCM 4956</strain>
    </source>
</reference>
<keyword evidence="1" id="KW-0732">Signal</keyword>
<proteinExistence type="predicted"/>
<reference evidence="2" key="2">
    <citation type="submission" date="2020-09" db="EMBL/GenBank/DDBJ databases">
        <authorList>
            <person name="Sun Q."/>
            <person name="Ohkuma M."/>
        </authorList>
    </citation>
    <scope>NUCLEOTIDE SEQUENCE</scope>
    <source>
        <strain evidence="2">JCM 4956</strain>
    </source>
</reference>
<evidence type="ECO:0000313" key="2">
    <source>
        <dbReference type="EMBL" id="GGX43974.1"/>
    </source>
</evidence>
<dbReference type="AlphaFoldDB" id="A0A918K1Z6"/>
<evidence type="ECO:0000256" key="1">
    <source>
        <dbReference type="SAM" id="SignalP"/>
    </source>
</evidence>
<accession>A0A918K1Z6</accession>
<feature type="chain" id="PRO_5039571483" evidence="1">
    <location>
        <begin position="28"/>
        <end position="58"/>
    </location>
</feature>
<dbReference type="Proteomes" id="UP000645555">
    <property type="component" value="Unassembled WGS sequence"/>
</dbReference>
<comment type="caution">
    <text evidence="2">The sequence shown here is derived from an EMBL/GenBank/DDBJ whole genome shotgun (WGS) entry which is preliminary data.</text>
</comment>
<dbReference type="EMBL" id="BMWD01000002">
    <property type="protein sequence ID" value="GGX43974.1"/>
    <property type="molecule type" value="Genomic_DNA"/>
</dbReference>
<protein>
    <submittedName>
        <fullName evidence="2">Uncharacterized protein</fullName>
    </submittedName>
</protein>
<keyword evidence="3" id="KW-1185">Reference proteome</keyword>
<feature type="signal peptide" evidence="1">
    <location>
        <begin position="1"/>
        <end position="27"/>
    </location>
</feature>
<dbReference type="RefSeq" id="WP_190033928.1">
    <property type="nucleotide sequence ID" value="NZ_BMWD01000002.1"/>
</dbReference>
<organism evidence="2 3">
    <name type="scientific">Streptomyces fructofermentans</name>
    <dbReference type="NCBI Taxonomy" id="152141"/>
    <lineage>
        <taxon>Bacteria</taxon>
        <taxon>Bacillati</taxon>
        <taxon>Actinomycetota</taxon>
        <taxon>Actinomycetes</taxon>
        <taxon>Kitasatosporales</taxon>
        <taxon>Streptomycetaceae</taxon>
        <taxon>Streptomyces</taxon>
    </lineage>
</organism>